<dbReference type="InterPro" id="IPR002656">
    <property type="entry name" value="Acyl_transf_3_dom"/>
</dbReference>
<keyword evidence="3" id="KW-0732">Signal</keyword>
<feature type="transmembrane region" description="Helical" evidence="2">
    <location>
        <begin position="898"/>
        <end position="921"/>
    </location>
</feature>
<dbReference type="InterPro" id="IPR052728">
    <property type="entry name" value="O2_lipid_transport_reg"/>
</dbReference>
<keyword evidence="2" id="KW-1133">Transmembrane helix</keyword>
<evidence type="ECO:0000256" key="1">
    <source>
        <dbReference type="SAM" id="MobiDB-lite"/>
    </source>
</evidence>
<proteinExistence type="evidence at transcript level"/>
<dbReference type="Pfam" id="PF20146">
    <property type="entry name" value="NRF"/>
    <property type="match status" value="1"/>
</dbReference>
<feature type="transmembrane region" description="Helical" evidence="2">
    <location>
        <begin position="729"/>
        <end position="751"/>
    </location>
</feature>
<dbReference type="AlphaFoldDB" id="U5EF22"/>
<feature type="signal peptide" evidence="3">
    <location>
        <begin position="1"/>
        <end position="17"/>
    </location>
</feature>
<sequence>MLMIKFLFTFLIIFQHGENLFTVSSTRLTNNDENRLTDSKDMASDADANDTTTAASIQNKFDRVKADRLAMKMLLENEMQMSTESSQMKRRKVVRKIKPPNSNKSEIMMPESSTPSLTLESKLKVISINNNVAASQSNNYEETTPYDDELHLPDMNEFTSTVKHEQPETKHIYRVPKKHTHKTVNKKSLKNLASALPQVASHEFVNMLNTSSHNILQVFTSLFDHNFWNIHSIRESVSKPCANDLEIYLNDLKRLKNWGLKVSDSSGRYSGMYFFGNDFWFGSKLFCQEVNDFNRMNKEFMHRKFIEMGFYAARIMVKFDAYSSNPKLLQLGQCLPIVCTPEDVSNILRLDPASQLFTEYDLLYPSHHRHHHLYNNHHNDSVAINGNDLKMIDVRRVPGEYDLWKDRKFYILSIVTVSIAIIIIIASWYESKLMKSGYIFETENFSKDHKKSNLGKNFELYQMNRENNNVNDAVNNNNNNNNNMADYKDTKAHKSPECLGILSKLLLCFAASSNSKTILSVDLASEDSVTCIHGLRIISLLWTVLVHTYLQMFAIGENRFGRVIAERTFFYQMVGNATYSVDTFFFISGLLVVLLYLRNAKKSAQTTPKITTIQQSMEQQQNTTKTYEINDEKLQQQQHHHPEYDEKRNDVSLLYNIWRIFLSVLYRFIRLTPVYLFVVVFNELALKWTYDRSVFAPGIMDHITCEKYWWRNISYINNWYPFSEMCMIWSWYLANDMQFYIMAIILLTISVRYFKTSLFVLISTLSLSLVASIFLSLHFNYTHKVAEPFESFDILYDKPWQRSGPYIMGMLTGYIYFKTKKQPPKVPFLLNLFLWILSLGILFAIVFGVWNGELSVIETSLYVSFGHLAWGIALIWITLSCCWGYANCINNILSYRGFFPLSRLTYCCYLIHPVIMVMTSFKMEAAVHLQHVFVVTLFFGNAVISYIFAYFMSLMFEAPVIKLLKIIFKK</sequence>
<dbReference type="PANTHER" id="PTHR11161:SF69">
    <property type="entry name" value="NOSE RESISTANT TO FLUOXETINE PROTEIN 6-LIKE PROTEIN"/>
    <property type="match status" value="1"/>
</dbReference>
<dbReference type="Pfam" id="PF01757">
    <property type="entry name" value="Acyl_transf_3"/>
    <property type="match status" value="1"/>
</dbReference>
<accession>U5EF22</accession>
<feature type="transmembrane region" description="Helical" evidence="2">
    <location>
        <begin position="862"/>
        <end position="886"/>
    </location>
</feature>
<reference evidence="5" key="1">
    <citation type="journal article" date="2014" name="Insect Biochem. Mol. Biol.">
        <title>An insight into the sialome of the frog biting fly, Corethrella appendiculata.</title>
        <authorList>
            <person name="Ribeiro J.M.C."/>
            <person name="Chagas A.C."/>
            <person name="Pham V.M."/>
            <person name="Lounibos L.P."/>
            <person name="Calvo E."/>
        </authorList>
    </citation>
    <scope>NUCLEOTIDE SEQUENCE</scope>
    <source>
        <tissue evidence="5">Salivary glands</tissue>
    </source>
</reference>
<dbReference type="PANTHER" id="PTHR11161">
    <property type="entry name" value="O-ACYLTRANSFERASE"/>
    <property type="match status" value="1"/>
</dbReference>
<feature type="transmembrane region" description="Helical" evidence="2">
    <location>
        <begin position="758"/>
        <end position="779"/>
    </location>
</feature>
<organism evidence="5">
    <name type="scientific">Corethrella appendiculata</name>
    <dbReference type="NCBI Taxonomy" id="1370023"/>
    <lineage>
        <taxon>Eukaryota</taxon>
        <taxon>Metazoa</taxon>
        <taxon>Ecdysozoa</taxon>
        <taxon>Arthropoda</taxon>
        <taxon>Hexapoda</taxon>
        <taxon>Insecta</taxon>
        <taxon>Pterygota</taxon>
        <taxon>Neoptera</taxon>
        <taxon>Endopterygota</taxon>
        <taxon>Diptera</taxon>
        <taxon>Nematocera</taxon>
        <taxon>Culicoidea</taxon>
        <taxon>Chaoboridae</taxon>
        <taxon>Corethrella</taxon>
    </lineage>
</organism>
<feature type="transmembrane region" description="Helical" evidence="2">
    <location>
        <begin position="576"/>
        <end position="597"/>
    </location>
</feature>
<dbReference type="InterPro" id="IPR006621">
    <property type="entry name" value="Nose-resist-to-fluoxetine_N"/>
</dbReference>
<protein>
    <submittedName>
        <fullName evidence="5">Putative conserved plasma membrane protein</fullName>
    </submittedName>
</protein>
<evidence type="ECO:0000259" key="4">
    <source>
        <dbReference type="SMART" id="SM00703"/>
    </source>
</evidence>
<feature type="chain" id="PRO_5004659845" evidence="3">
    <location>
        <begin position="18"/>
        <end position="970"/>
    </location>
</feature>
<feature type="transmembrane region" description="Helical" evidence="2">
    <location>
        <begin position="829"/>
        <end position="850"/>
    </location>
</feature>
<feature type="transmembrane region" description="Helical" evidence="2">
    <location>
        <begin position="409"/>
        <end position="429"/>
    </location>
</feature>
<evidence type="ECO:0000256" key="2">
    <source>
        <dbReference type="SAM" id="Phobius"/>
    </source>
</evidence>
<evidence type="ECO:0000313" key="5">
    <source>
        <dbReference type="EMBL" id="JAB55814.1"/>
    </source>
</evidence>
<feature type="transmembrane region" description="Helical" evidence="2">
    <location>
        <begin position="933"/>
        <end position="956"/>
    </location>
</feature>
<dbReference type="EMBL" id="GANO01004057">
    <property type="protein sequence ID" value="JAB55814.1"/>
    <property type="molecule type" value="mRNA"/>
</dbReference>
<dbReference type="GO" id="GO:0016747">
    <property type="term" value="F:acyltransferase activity, transferring groups other than amino-acyl groups"/>
    <property type="evidence" value="ECO:0007669"/>
    <property type="project" value="InterPro"/>
</dbReference>
<feature type="transmembrane region" description="Helical" evidence="2">
    <location>
        <begin position="657"/>
        <end position="681"/>
    </location>
</feature>
<name>U5EF22_9DIPT</name>
<feature type="transmembrane region" description="Helical" evidence="2">
    <location>
        <begin position="537"/>
        <end position="556"/>
    </location>
</feature>
<feature type="region of interest" description="Disordered" evidence="1">
    <location>
        <begin position="31"/>
        <end position="51"/>
    </location>
</feature>
<keyword evidence="2" id="KW-0472">Membrane</keyword>
<feature type="compositionally biased region" description="Basic and acidic residues" evidence="1">
    <location>
        <begin position="31"/>
        <end position="43"/>
    </location>
</feature>
<evidence type="ECO:0000256" key="3">
    <source>
        <dbReference type="SAM" id="SignalP"/>
    </source>
</evidence>
<dbReference type="SMART" id="SM00703">
    <property type="entry name" value="NRF"/>
    <property type="match status" value="1"/>
</dbReference>
<feature type="domain" description="Nose resistant-to-fluoxetine protein N-terminal" evidence="4">
    <location>
        <begin position="238"/>
        <end position="366"/>
    </location>
</feature>
<keyword evidence="2" id="KW-0812">Transmembrane</keyword>
<feature type="transmembrane region" description="Helical" evidence="2">
    <location>
        <begin position="799"/>
        <end position="817"/>
    </location>
</feature>